<comment type="caution">
    <text evidence="3">The sequence shown here is derived from an EMBL/GenBank/DDBJ whole genome shotgun (WGS) entry which is preliminary data.</text>
</comment>
<organism evidence="3 4">
    <name type="scientific">Tamilnaduibacter salinus</name>
    <dbReference type="NCBI Taxonomy" id="1484056"/>
    <lineage>
        <taxon>Bacteria</taxon>
        <taxon>Pseudomonadati</taxon>
        <taxon>Pseudomonadota</taxon>
        <taxon>Gammaproteobacteria</taxon>
        <taxon>Pseudomonadales</taxon>
        <taxon>Marinobacteraceae</taxon>
        <taxon>Tamilnaduibacter</taxon>
    </lineage>
</organism>
<dbReference type="GO" id="GO:0016757">
    <property type="term" value="F:glycosyltransferase activity"/>
    <property type="evidence" value="ECO:0007669"/>
    <property type="project" value="InterPro"/>
</dbReference>
<dbReference type="InterPro" id="IPR028098">
    <property type="entry name" value="Glyco_trans_4-like_N"/>
</dbReference>
<dbReference type="AlphaFoldDB" id="A0A2U1CZW3"/>
<evidence type="ECO:0000259" key="2">
    <source>
        <dbReference type="Pfam" id="PF13439"/>
    </source>
</evidence>
<name>A0A2U1CZW3_9GAMM</name>
<dbReference type="GO" id="GO:1901135">
    <property type="term" value="P:carbohydrate derivative metabolic process"/>
    <property type="evidence" value="ECO:0007669"/>
    <property type="project" value="UniProtKB-ARBA"/>
</dbReference>
<proteinExistence type="predicted"/>
<feature type="domain" description="Glycosyl transferase family 1" evidence="1">
    <location>
        <begin position="192"/>
        <end position="356"/>
    </location>
</feature>
<dbReference type="PANTHER" id="PTHR12526:SF630">
    <property type="entry name" value="GLYCOSYLTRANSFERASE"/>
    <property type="match status" value="1"/>
</dbReference>
<dbReference type="RefSeq" id="WP_243402353.1">
    <property type="nucleotide sequence ID" value="NZ_QEKQ01000002.1"/>
</dbReference>
<reference evidence="3 4" key="1">
    <citation type="submission" date="2018-04" db="EMBL/GenBank/DDBJ databases">
        <title>Genomic Encyclopedia of Type Strains, Phase IV (KMG-IV): sequencing the most valuable type-strain genomes for metagenomic binning, comparative biology and taxonomic classification.</title>
        <authorList>
            <person name="Goeker M."/>
        </authorList>
    </citation>
    <scope>NUCLEOTIDE SEQUENCE [LARGE SCALE GENOMIC DNA]</scope>
    <source>
        <strain evidence="3 4">DSM 28688</strain>
    </source>
</reference>
<dbReference type="Pfam" id="PF00534">
    <property type="entry name" value="Glycos_transf_1"/>
    <property type="match status" value="1"/>
</dbReference>
<sequence>MVSRQDDRARYRKTGVLHVTFNMGFGGTEQVIRQLIQNLPVDAYRNEIVCIDGFVGEMGQQLQSEGVTVHTLSRGQGLDIRLAWRLRRIIRRGGIDLVHCHQYTPFFYGWLASLGLRARVIFTEHGRFHPDRYRYKARWINPLMARLTPALVAISQATREALVEYEFMPRRRIDVIYNGIQGFDPDAAGAAELRRELGIPASDTVLGTVSRLDPVKNQRMMLGAFQQFHQQHPDSWLLLVGDGPDRSMLEAYAQELAVSDQVIFTGFQSRPSTYLQAMDVFLLSSHTEGTSMTLLEAMSLGIPPVVTDVGGNPEIVTHRQDGMLVPTEEPEPMAQALEDIVSDPALQQSLSATAKQTFNHRFSVEVMTDAYRRCYQRCLGR</sequence>
<dbReference type="SUPFAM" id="SSF53756">
    <property type="entry name" value="UDP-Glycosyltransferase/glycogen phosphorylase"/>
    <property type="match status" value="1"/>
</dbReference>
<dbReference type="Gene3D" id="3.40.50.2000">
    <property type="entry name" value="Glycogen Phosphorylase B"/>
    <property type="match status" value="2"/>
</dbReference>
<feature type="domain" description="Glycosyltransferase subfamily 4-like N-terminal" evidence="2">
    <location>
        <begin position="25"/>
        <end position="180"/>
    </location>
</feature>
<gene>
    <name evidence="3" type="ORF">C8D92_102354</name>
</gene>
<dbReference type="PANTHER" id="PTHR12526">
    <property type="entry name" value="GLYCOSYLTRANSFERASE"/>
    <property type="match status" value="1"/>
</dbReference>
<dbReference type="Pfam" id="PF13439">
    <property type="entry name" value="Glyco_transf_4"/>
    <property type="match status" value="1"/>
</dbReference>
<dbReference type="EMBL" id="QEKQ01000002">
    <property type="protein sequence ID" value="PVY78313.1"/>
    <property type="molecule type" value="Genomic_DNA"/>
</dbReference>
<dbReference type="Proteomes" id="UP000245887">
    <property type="component" value="Unassembled WGS sequence"/>
</dbReference>
<keyword evidence="3" id="KW-0808">Transferase</keyword>
<accession>A0A2U1CZW3</accession>
<evidence type="ECO:0000313" key="3">
    <source>
        <dbReference type="EMBL" id="PVY78313.1"/>
    </source>
</evidence>
<protein>
    <submittedName>
        <fullName evidence="3">Glycosyltransferase involved in cell wall biosynthesis</fullName>
    </submittedName>
</protein>
<evidence type="ECO:0000313" key="4">
    <source>
        <dbReference type="Proteomes" id="UP000245887"/>
    </source>
</evidence>
<dbReference type="InterPro" id="IPR001296">
    <property type="entry name" value="Glyco_trans_1"/>
</dbReference>
<evidence type="ECO:0000259" key="1">
    <source>
        <dbReference type="Pfam" id="PF00534"/>
    </source>
</evidence>